<evidence type="ECO:0000313" key="3">
    <source>
        <dbReference type="EMBL" id="KAG7163690.1"/>
    </source>
</evidence>
<sequence>MLLSLVVTLELVDGVTRNLVQGGVREQTRRSVGEEAAGQCSPGWGTSSGPVRGEHQYCGESSQRAGVLEPSKTWPWWRREATEKDRKFAAKRRQPSFTAVSFRDLLDDTPDEAATSLLQVSPVAHKVVAGSHSHASTTSQVTGECLKSGSAKLYSELRASESLQRGDWTLLDLISSSSNQQQVQHEKGETTQVSSLGKAGVICHYSKVASLAYQYPWDKRGPIDRRRINLNDVVATPQNCISSSENNSPVLPKTPLLPDSPKLHDSKLVTNLDALKQRGSSQQTSLLSGVDKGRTKKEPSVWNTQAVGNLSQPSSDLPWPSPLNKEIKRSTSPRESGESSTSVPQGWSPSSSQVLSDSWIAATMVYYANMQYLAHCGTTHGVTLVHSLKVHRPKGSQPEGSKCPAFKQPEGLGPKRFTARRFIGSKVHNSEGLQPEGLIGSKVHSSKVQRLKGLQLSGSGSKVHSSKVHRLKGSQLEGSKAQRFTARRIVSSLGAAPLGLHYTAT</sequence>
<feature type="region of interest" description="Disordered" evidence="1">
    <location>
        <begin position="239"/>
        <end position="264"/>
    </location>
</feature>
<dbReference type="AlphaFoldDB" id="A0A8J5JYH8"/>
<dbReference type="Proteomes" id="UP000747542">
    <property type="component" value="Unassembled WGS sequence"/>
</dbReference>
<name>A0A8J5JYH8_HOMAM</name>
<keyword evidence="4" id="KW-1185">Reference proteome</keyword>
<gene>
    <name evidence="3" type="ORF">Hamer_G002917</name>
</gene>
<feature type="compositionally biased region" description="Polar residues" evidence="1">
    <location>
        <begin position="301"/>
        <end position="315"/>
    </location>
</feature>
<feature type="compositionally biased region" description="Polar residues" evidence="1">
    <location>
        <begin position="239"/>
        <end position="249"/>
    </location>
</feature>
<accession>A0A8J5JYH8</accession>
<evidence type="ECO:0000256" key="2">
    <source>
        <dbReference type="SAM" id="SignalP"/>
    </source>
</evidence>
<feature type="signal peptide" evidence="2">
    <location>
        <begin position="1"/>
        <end position="17"/>
    </location>
</feature>
<evidence type="ECO:0000313" key="4">
    <source>
        <dbReference type="Proteomes" id="UP000747542"/>
    </source>
</evidence>
<evidence type="ECO:0000256" key="1">
    <source>
        <dbReference type="SAM" id="MobiDB-lite"/>
    </source>
</evidence>
<dbReference type="EMBL" id="JAHLQT010026447">
    <property type="protein sequence ID" value="KAG7163690.1"/>
    <property type="molecule type" value="Genomic_DNA"/>
</dbReference>
<feature type="compositionally biased region" description="Polar residues" evidence="1">
    <location>
        <begin position="338"/>
        <end position="351"/>
    </location>
</feature>
<feature type="chain" id="PRO_5035194843" evidence="2">
    <location>
        <begin position="18"/>
        <end position="505"/>
    </location>
</feature>
<organism evidence="3 4">
    <name type="scientific">Homarus americanus</name>
    <name type="common">American lobster</name>
    <dbReference type="NCBI Taxonomy" id="6706"/>
    <lineage>
        <taxon>Eukaryota</taxon>
        <taxon>Metazoa</taxon>
        <taxon>Ecdysozoa</taxon>
        <taxon>Arthropoda</taxon>
        <taxon>Crustacea</taxon>
        <taxon>Multicrustacea</taxon>
        <taxon>Malacostraca</taxon>
        <taxon>Eumalacostraca</taxon>
        <taxon>Eucarida</taxon>
        <taxon>Decapoda</taxon>
        <taxon>Pleocyemata</taxon>
        <taxon>Astacidea</taxon>
        <taxon>Nephropoidea</taxon>
        <taxon>Nephropidae</taxon>
        <taxon>Homarus</taxon>
    </lineage>
</organism>
<feature type="region of interest" description="Disordered" evidence="1">
    <location>
        <begin position="279"/>
        <end position="351"/>
    </location>
</feature>
<proteinExistence type="predicted"/>
<keyword evidence="2" id="KW-0732">Signal</keyword>
<reference evidence="3" key="1">
    <citation type="journal article" date="2021" name="Sci. Adv.">
        <title>The American lobster genome reveals insights on longevity, neural, and immune adaptations.</title>
        <authorList>
            <person name="Polinski J.M."/>
            <person name="Zimin A.V."/>
            <person name="Clark K.F."/>
            <person name="Kohn A.B."/>
            <person name="Sadowski N."/>
            <person name="Timp W."/>
            <person name="Ptitsyn A."/>
            <person name="Khanna P."/>
            <person name="Romanova D.Y."/>
            <person name="Williams P."/>
            <person name="Greenwood S.J."/>
            <person name="Moroz L.L."/>
            <person name="Walt D.R."/>
            <person name="Bodnar A.G."/>
        </authorList>
    </citation>
    <scope>NUCLEOTIDE SEQUENCE</scope>
    <source>
        <strain evidence="3">GMGI-L3</strain>
    </source>
</reference>
<protein>
    <submittedName>
        <fullName evidence="3">Uncharacterized protein</fullName>
    </submittedName>
</protein>
<comment type="caution">
    <text evidence="3">The sequence shown here is derived from an EMBL/GenBank/DDBJ whole genome shotgun (WGS) entry which is preliminary data.</text>
</comment>